<comment type="caution">
    <text evidence="2">The sequence shown here is derived from an EMBL/GenBank/DDBJ whole genome shotgun (WGS) entry which is preliminary data.</text>
</comment>
<dbReference type="GO" id="GO:0008654">
    <property type="term" value="P:phospholipid biosynthetic process"/>
    <property type="evidence" value="ECO:0007669"/>
    <property type="project" value="InterPro"/>
</dbReference>
<feature type="transmembrane region" description="Helical" evidence="1">
    <location>
        <begin position="138"/>
        <end position="158"/>
    </location>
</feature>
<gene>
    <name evidence="2" type="ORF">A2W41_03295</name>
</gene>
<sequence length="282" mass="32454">MESIKELRRMLQEEKVHPKGWSRPFGYKTLQRGPSIYITRFLLLFPITPNQITITALLMGIVGCVFVFQDSWELKITGIAALYVHTLLDRVDGEVARYKKRASLKGIYLDEINHLIIPPVFFLSFTFGMPPFTVVPDLFLYIGGVTAALSFIVIRITNSLSQLIFIKKYIKSPELFFLPNTTHGNGDIDGNLEKPELFDIPARLFHLTQEFFIILLVLGAVMMFERLTLLDYMFYPLTSWLTLVFGVLLFLIAVENVIKGWFIVEFNIARISRGFKKFQNNV</sequence>
<dbReference type="Pfam" id="PF01066">
    <property type="entry name" value="CDP-OH_P_transf"/>
    <property type="match status" value="1"/>
</dbReference>
<feature type="transmembrane region" description="Helical" evidence="1">
    <location>
        <begin position="240"/>
        <end position="264"/>
    </location>
</feature>
<reference evidence="2 3" key="1">
    <citation type="journal article" date="2016" name="Nat. Commun.">
        <title>Thousands of microbial genomes shed light on interconnected biogeochemical processes in an aquifer system.</title>
        <authorList>
            <person name="Anantharaman K."/>
            <person name="Brown C.T."/>
            <person name="Hug L.A."/>
            <person name="Sharon I."/>
            <person name="Castelle C.J."/>
            <person name="Probst A.J."/>
            <person name="Thomas B.C."/>
            <person name="Singh A."/>
            <person name="Wilkins M.J."/>
            <person name="Karaoz U."/>
            <person name="Brodie E.L."/>
            <person name="Williams K.H."/>
            <person name="Hubbard S.S."/>
            <person name="Banfield J.F."/>
        </authorList>
    </citation>
    <scope>NUCLEOTIDE SEQUENCE [LARGE SCALE GENOMIC DNA]</scope>
</reference>
<evidence type="ECO:0008006" key="4">
    <source>
        <dbReference type="Google" id="ProtNLM"/>
    </source>
</evidence>
<dbReference type="AlphaFoldDB" id="A0A1G2FXE3"/>
<dbReference type="Gene3D" id="1.20.120.1760">
    <property type="match status" value="1"/>
</dbReference>
<dbReference type="InterPro" id="IPR000462">
    <property type="entry name" value="CDP-OH_P_trans"/>
</dbReference>
<keyword evidence="1" id="KW-0472">Membrane</keyword>
<feature type="transmembrane region" description="Helical" evidence="1">
    <location>
        <begin position="211"/>
        <end position="234"/>
    </location>
</feature>
<dbReference type="EMBL" id="MHNI01000014">
    <property type="protein sequence ID" value="OGZ42739.1"/>
    <property type="molecule type" value="Genomic_DNA"/>
</dbReference>
<protein>
    <recommendedName>
        <fullName evidence="4">CDP-alcohol phosphatidyltransferase</fullName>
    </recommendedName>
</protein>
<evidence type="ECO:0000313" key="3">
    <source>
        <dbReference type="Proteomes" id="UP000176700"/>
    </source>
</evidence>
<evidence type="ECO:0000256" key="1">
    <source>
        <dbReference type="SAM" id="Phobius"/>
    </source>
</evidence>
<keyword evidence="1" id="KW-1133">Transmembrane helix</keyword>
<feature type="transmembrane region" description="Helical" evidence="1">
    <location>
        <begin position="41"/>
        <end position="68"/>
    </location>
</feature>
<dbReference type="GO" id="GO:0016020">
    <property type="term" value="C:membrane"/>
    <property type="evidence" value="ECO:0007669"/>
    <property type="project" value="InterPro"/>
</dbReference>
<evidence type="ECO:0000313" key="2">
    <source>
        <dbReference type="EMBL" id="OGZ42739.1"/>
    </source>
</evidence>
<dbReference type="GO" id="GO:0016780">
    <property type="term" value="F:phosphotransferase activity, for other substituted phosphate groups"/>
    <property type="evidence" value="ECO:0007669"/>
    <property type="project" value="InterPro"/>
</dbReference>
<dbReference type="InterPro" id="IPR043130">
    <property type="entry name" value="CDP-OH_PTrfase_TM_dom"/>
</dbReference>
<accession>A0A1G2FXE3</accession>
<dbReference type="Proteomes" id="UP000176700">
    <property type="component" value="Unassembled WGS sequence"/>
</dbReference>
<name>A0A1G2FXE3_9BACT</name>
<proteinExistence type="predicted"/>
<keyword evidence="1" id="KW-0812">Transmembrane</keyword>
<organism evidence="2 3">
    <name type="scientific">Candidatus Ryanbacteria bacterium RIFCSPHIGHO2_01_45_13</name>
    <dbReference type="NCBI Taxonomy" id="1802112"/>
    <lineage>
        <taxon>Bacteria</taxon>
        <taxon>Candidatus Ryaniibacteriota</taxon>
    </lineage>
</organism>